<dbReference type="Pfam" id="PF05193">
    <property type="entry name" value="Peptidase_M16_C"/>
    <property type="match status" value="1"/>
</dbReference>
<keyword evidence="9" id="KW-1185">Reference proteome</keyword>
<evidence type="ECO:0000313" key="9">
    <source>
        <dbReference type="Proteomes" id="UP000004892"/>
    </source>
</evidence>
<dbReference type="Proteomes" id="UP000004892">
    <property type="component" value="Unassembled WGS sequence"/>
</dbReference>
<dbReference type="RefSeq" id="WP_009136962.1">
    <property type="nucleotide sequence ID" value="NZ_JH594596.1"/>
</dbReference>
<dbReference type="Pfam" id="PF00675">
    <property type="entry name" value="Peptidase_M16"/>
    <property type="match status" value="1"/>
</dbReference>
<evidence type="ECO:0000259" key="7">
    <source>
        <dbReference type="Pfam" id="PF05193"/>
    </source>
</evidence>
<evidence type="ECO:0000256" key="5">
    <source>
        <dbReference type="ARBA" id="ARBA00023049"/>
    </source>
</evidence>
<accession>H1DHS8</accession>
<dbReference type="PANTHER" id="PTHR43690">
    <property type="entry name" value="NARDILYSIN"/>
    <property type="match status" value="1"/>
</dbReference>
<keyword evidence="2" id="KW-0645">Protease</keyword>
<dbReference type="InterPro" id="IPR011249">
    <property type="entry name" value="Metalloenz_LuxS/M16"/>
</dbReference>
<dbReference type="GO" id="GO:0006508">
    <property type="term" value="P:proteolysis"/>
    <property type="evidence" value="ECO:0007669"/>
    <property type="project" value="UniProtKB-KW"/>
</dbReference>
<gene>
    <name evidence="8" type="ORF">HMPREF9449_01814</name>
</gene>
<dbReference type="GO" id="GO:0046872">
    <property type="term" value="F:metal ion binding"/>
    <property type="evidence" value="ECO:0007669"/>
    <property type="project" value="InterPro"/>
</dbReference>
<evidence type="ECO:0000256" key="2">
    <source>
        <dbReference type="ARBA" id="ARBA00022670"/>
    </source>
</evidence>
<keyword evidence="4" id="KW-0862">Zinc</keyword>
<dbReference type="EMBL" id="ADMC01000023">
    <property type="protein sequence ID" value="EHP47207.1"/>
    <property type="molecule type" value="Genomic_DNA"/>
</dbReference>
<dbReference type="SUPFAM" id="SSF63411">
    <property type="entry name" value="LuxS/MPP-like metallohydrolase"/>
    <property type="match status" value="2"/>
</dbReference>
<dbReference type="InterPro" id="IPR011765">
    <property type="entry name" value="Pept_M16_N"/>
</dbReference>
<dbReference type="InterPro" id="IPR007863">
    <property type="entry name" value="Peptidase_M16_C"/>
</dbReference>
<feature type="domain" description="Peptidase M16 C-terminal" evidence="7">
    <location>
        <begin position="168"/>
        <end position="344"/>
    </location>
</feature>
<dbReference type="PANTHER" id="PTHR43690:SF17">
    <property type="entry name" value="PROTEIN YHJJ"/>
    <property type="match status" value="1"/>
</dbReference>
<dbReference type="GeneID" id="98069377"/>
<dbReference type="Gene3D" id="3.30.830.10">
    <property type="entry name" value="Metalloenzyme, LuxS/M16 peptidase-like"/>
    <property type="match status" value="2"/>
</dbReference>
<dbReference type="InterPro" id="IPR050626">
    <property type="entry name" value="Peptidase_M16"/>
</dbReference>
<comment type="caution">
    <text evidence="8">The sequence shown here is derived from an EMBL/GenBank/DDBJ whole genome shotgun (WGS) entry which is preliminary data.</text>
</comment>
<protein>
    <recommendedName>
        <fullName evidence="10">Peptidase M16 C-terminal domain-containing protein</fullName>
    </recommendedName>
</protein>
<evidence type="ECO:0000256" key="1">
    <source>
        <dbReference type="ARBA" id="ARBA00007261"/>
    </source>
</evidence>
<dbReference type="GO" id="GO:0008237">
    <property type="term" value="F:metallopeptidase activity"/>
    <property type="evidence" value="ECO:0007669"/>
    <property type="project" value="UniProtKB-KW"/>
</dbReference>
<name>H1DHS8_9BACT</name>
<comment type="similarity">
    <text evidence="1">Belongs to the peptidase M16 family.</text>
</comment>
<dbReference type="eggNOG" id="COG0612">
    <property type="taxonomic scope" value="Bacteria"/>
</dbReference>
<dbReference type="AlphaFoldDB" id="H1DHS8"/>
<evidence type="ECO:0000313" key="8">
    <source>
        <dbReference type="EMBL" id="EHP47207.1"/>
    </source>
</evidence>
<sequence>MIKFSRHILENGLTVLCNTDPGTPFVSVNILYKVGAKNESPQKTGFAHLFEHLMFSGSVHVKDFDREVQLAGGDSNAYTTNDYTNYYITIPAENLETALWLESDRMLGLNLSSQALDVQKHVVIEEFKQRYLNAPYGDIWLKLRPLAYQVHPYRWPTIGISPEHIEKATEEDVKTFFREHYTPDNAIVGISGNIAEDKALKLVQKWFGDIPSSGYRQPLLPQEPTQTEARRLVLSDNPVPADVIYKVYHMGSRISENFYVCDVISDILSNGQSSRLYRHLIKENRLFSSIDAYVTGDTDPGLFVFSGKLSEGSTVEAAEAAMEKELKNFIETPVSDRELQKVIHKTEARISFSEINYQSKASNLAFFEYLGDAELINNENKKYEQITLEKLKETARELFRPENCSTLIYLKK</sequence>
<keyword evidence="3" id="KW-0378">Hydrolase</keyword>
<dbReference type="PATRIC" id="fig|742817.3.peg.1929"/>
<evidence type="ECO:0008006" key="10">
    <source>
        <dbReference type="Google" id="ProtNLM"/>
    </source>
</evidence>
<evidence type="ECO:0000256" key="3">
    <source>
        <dbReference type="ARBA" id="ARBA00022801"/>
    </source>
</evidence>
<dbReference type="STRING" id="742817.HMPREF9449_01814"/>
<dbReference type="HOGENOM" id="CLU_009902_1_1_10"/>
<keyword evidence="5" id="KW-0482">Metalloprotease</keyword>
<evidence type="ECO:0000259" key="6">
    <source>
        <dbReference type="Pfam" id="PF00675"/>
    </source>
</evidence>
<proteinExistence type="inferred from homology"/>
<feature type="domain" description="Peptidase M16 N-terminal" evidence="6">
    <location>
        <begin position="15"/>
        <end position="128"/>
    </location>
</feature>
<reference evidence="8 9" key="1">
    <citation type="submission" date="2012-01" db="EMBL/GenBank/DDBJ databases">
        <title>The Genome Sequence of Odoribacter laneus YIT 12061.</title>
        <authorList>
            <consortium name="The Broad Institute Genome Sequencing Platform"/>
            <person name="Earl A."/>
            <person name="Ward D."/>
            <person name="Feldgarden M."/>
            <person name="Gevers D."/>
            <person name="Morotomi M."/>
            <person name="Young S.K."/>
            <person name="Zeng Q."/>
            <person name="Gargeya S."/>
            <person name="Fitzgerald M."/>
            <person name="Haas B."/>
            <person name="Abouelleil A."/>
            <person name="Alvarado L."/>
            <person name="Arachchi H.M."/>
            <person name="Berlin A."/>
            <person name="Chapman S.B."/>
            <person name="Gearin G."/>
            <person name="Goldberg J."/>
            <person name="Griggs A."/>
            <person name="Gujja S."/>
            <person name="Hansen M."/>
            <person name="Heiman D."/>
            <person name="Howarth C."/>
            <person name="Larimer J."/>
            <person name="Lui A."/>
            <person name="MacDonald P.J.P."/>
            <person name="McCowen C."/>
            <person name="Montmayeur A."/>
            <person name="Murphy C."/>
            <person name="Neiman D."/>
            <person name="Pearson M."/>
            <person name="Priest M."/>
            <person name="Roberts A."/>
            <person name="Saif S."/>
            <person name="Shea T."/>
            <person name="Sisk P."/>
            <person name="Stolte C."/>
            <person name="Sykes S."/>
            <person name="Wortman J."/>
            <person name="Nusbaum C."/>
            <person name="Birren B."/>
        </authorList>
    </citation>
    <scope>NUCLEOTIDE SEQUENCE [LARGE SCALE GENOMIC DNA]</scope>
    <source>
        <strain evidence="8 9">YIT 12061</strain>
    </source>
</reference>
<organism evidence="8 9">
    <name type="scientific">Odoribacter laneus YIT 12061</name>
    <dbReference type="NCBI Taxonomy" id="742817"/>
    <lineage>
        <taxon>Bacteria</taxon>
        <taxon>Pseudomonadati</taxon>
        <taxon>Bacteroidota</taxon>
        <taxon>Bacteroidia</taxon>
        <taxon>Bacteroidales</taxon>
        <taxon>Odoribacteraceae</taxon>
        <taxon>Odoribacter</taxon>
    </lineage>
</organism>
<evidence type="ECO:0000256" key="4">
    <source>
        <dbReference type="ARBA" id="ARBA00022833"/>
    </source>
</evidence>